<dbReference type="PROSITE" id="PS50850">
    <property type="entry name" value="MFS"/>
    <property type="match status" value="1"/>
</dbReference>
<keyword evidence="5 9" id="KW-0812">Transmembrane</keyword>
<comment type="similarity">
    <text evidence="2">Belongs to the major facilitator superfamily. Metabolite:H+ Symporter (MHS) family (TC 2.A.1.6) family.</text>
</comment>
<feature type="transmembrane region" description="Helical" evidence="9">
    <location>
        <begin position="275"/>
        <end position="298"/>
    </location>
</feature>
<dbReference type="PANTHER" id="PTHR43528:SF1">
    <property type="entry name" value="ALPHA-KETOGLUTARATE PERMEASE"/>
    <property type="match status" value="1"/>
</dbReference>
<evidence type="ECO:0000256" key="8">
    <source>
        <dbReference type="ARBA" id="ARBA00023136"/>
    </source>
</evidence>
<keyword evidence="8 9" id="KW-0472">Membrane</keyword>
<evidence type="ECO:0000256" key="7">
    <source>
        <dbReference type="ARBA" id="ARBA00022989"/>
    </source>
</evidence>
<dbReference type="GO" id="GO:0005886">
    <property type="term" value="C:plasma membrane"/>
    <property type="evidence" value="ECO:0007669"/>
    <property type="project" value="UniProtKB-SubCell"/>
</dbReference>
<dbReference type="RefSeq" id="WP_104206501.1">
    <property type="nucleotide sequence ID" value="NZ_PHHC01000078.1"/>
</dbReference>
<evidence type="ECO:0000256" key="2">
    <source>
        <dbReference type="ARBA" id="ARBA00008240"/>
    </source>
</evidence>
<dbReference type="InterPro" id="IPR005829">
    <property type="entry name" value="Sugar_transporter_CS"/>
</dbReference>
<feature type="transmembrane region" description="Helical" evidence="9">
    <location>
        <begin position="335"/>
        <end position="359"/>
    </location>
</feature>
<name>A0A2S5RAP6_9PROT</name>
<proteinExistence type="inferred from homology"/>
<sequence length="435" mass="48090">MSTSFFSDIRKTDKHFWKVLISSMIGNALEWYDFMLYGYCAAIIGMLFFPAHDAFSSMLATYSVFFIGFIMRPLGGVLFGYLGDHIGRKRALMWSIYCMAIPTALIGLLPTYAHIGWAAPVILTILRLLQGLSMGGEFTGSIVFVVEHADSRYRGFWGSWTTFSAAVGVLLGSSVCVAVGALLSPSEVLRWGWRIPFVLSITGSIVGAFVRNRLQETQAFEHNYRPKFSWSHLFNCYGTALLQLICLDVVVAIGFFTICLFIVNYLQNFVGMSYYHATSINSISTLGFALSIPLSGYCSDLWGRKPMLRFASLLLMLVAIPAFFVFSMGNLYQIFIVQLILNIIFGMYFAVIPATIVELFPPHVRCLGVSLAHNVTMMVFGGTAPTLAVFLIKSTLVIGGRSLALATPGVYLALGALISFCATFWIKESHQKSIS</sequence>
<evidence type="ECO:0000313" key="11">
    <source>
        <dbReference type="EMBL" id="PPE04195.1"/>
    </source>
</evidence>
<dbReference type="Gene3D" id="1.20.1250.20">
    <property type="entry name" value="MFS general substrate transporter like domains"/>
    <property type="match status" value="2"/>
</dbReference>
<keyword evidence="12" id="KW-1185">Reference proteome</keyword>
<dbReference type="PANTHER" id="PTHR43528">
    <property type="entry name" value="ALPHA-KETOGLUTARATE PERMEASE"/>
    <property type="match status" value="1"/>
</dbReference>
<feature type="transmembrane region" description="Helical" evidence="9">
    <location>
        <begin position="34"/>
        <end position="52"/>
    </location>
</feature>
<feature type="transmembrane region" description="Helical" evidence="9">
    <location>
        <begin position="404"/>
        <end position="426"/>
    </location>
</feature>
<keyword evidence="4" id="KW-1003">Cell membrane</keyword>
<evidence type="ECO:0000313" key="12">
    <source>
        <dbReference type="Proteomes" id="UP000239425"/>
    </source>
</evidence>
<keyword evidence="3" id="KW-0813">Transport</keyword>
<feature type="transmembrane region" description="Helical" evidence="9">
    <location>
        <begin position="158"/>
        <end position="183"/>
    </location>
</feature>
<dbReference type="OrthoDB" id="9783227at2"/>
<feature type="domain" description="Major facilitator superfamily (MFS) profile" evidence="10">
    <location>
        <begin position="19"/>
        <end position="431"/>
    </location>
</feature>
<evidence type="ECO:0000256" key="5">
    <source>
        <dbReference type="ARBA" id="ARBA00022692"/>
    </source>
</evidence>
<feature type="transmembrane region" description="Helical" evidence="9">
    <location>
        <begin position="234"/>
        <end position="263"/>
    </location>
</feature>
<feature type="transmembrane region" description="Helical" evidence="9">
    <location>
        <begin position="310"/>
        <end position="329"/>
    </location>
</feature>
<reference evidence="11 12" key="1">
    <citation type="submission" date="2017-11" db="EMBL/GenBank/DDBJ databases">
        <title>Comparative genomic analysis of Holospora spp., intranuclear symbionts of paramecia.</title>
        <authorList>
            <person name="Garushyants S.K."/>
            <person name="Beliavskaya A."/>
            <person name="Malko D.B."/>
            <person name="Logacheva M.D."/>
            <person name="Rautian M.S."/>
            <person name="Gelfand M.S."/>
        </authorList>
    </citation>
    <scope>NUCLEOTIDE SEQUENCE [LARGE SCALE GENOMIC DNA]</scope>
    <source>
        <strain evidence="12">02AZ16</strain>
    </source>
</reference>
<feature type="transmembrane region" description="Helical" evidence="9">
    <location>
        <begin position="94"/>
        <end position="115"/>
    </location>
</feature>
<evidence type="ECO:0000256" key="3">
    <source>
        <dbReference type="ARBA" id="ARBA00022448"/>
    </source>
</evidence>
<evidence type="ECO:0000256" key="1">
    <source>
        <dbReference type="ARBA" id="ARBA00004651"/>
    </source>
</evidence>
<feature type="transmembrane region" description="Helical" evidence="9">
    <location>
        <begin position="58"/>
        <end position="82"/>
    </location>
</feature>
<dbReference type="PROSITE" id="PS00217">
    <property type="entry name" value="SUGAR_TRANSPORT_2"/>
    <property type="match status" value="1"/>
</dbReference>
<keyword evidence="6" id="KW-0769">Symport</keyword>
<dbReference type="InterPro" id="IPR011701">
    <property type="entry name" value="MFS"/>
</dbReference>
<dbReference type="InterPro" id="IPR020846">
    <property type="entry name" value="MFS_dom"/>
</dbReference>
<dbReference type="InterPro" id="IPR036259">
    <property type="entry name" value="MFS_trans_sf"/>
</dbReference>
<evidence type="ECO:0000256" key="4">
    <source>
        <dbReference type="ARBA" id="ARBA00022475"/>
    </source>
</evidence>
<gene>
    <name evidence="11" type="ORF">HCUR_00386</name>
</gene>
<dbReference type="Pfam" id="PF00083">
    <property type="entry name" value="Sugar_tr"/>
    <property type="match status" value="1"/>
</dbReference>
<comment type="caution">
    <text evidence="11">The sequence shown here is derived from an EMBL/GenBank/DDBJ whole genome shotgun (WGS) entry which is preliminary data.</text>
</comment>
<dbReference type="GO" id="GO:0015293">
    <property type="term" value="F:symporter activity"/>
    <property type="evidence" value="ECO:0007669"/>
    <property type="project" value="UniProtKB-KW"/>
</dbReference>
<accession>A0A2S5RAP6</accession>
<dbReference type="InterPro" id="IPR051084">
    <property type="entry name" value="H+-coupled_symporters"/>
</dbReference>
<evidence type="ECO:0000256" key="6">
    <source>
        <dbReference type="ARBA" id="ARBA00022847"/>
    </source>
</evidence>
<dbReference type="SUPFAM" id="SSF103473">
    <property type="entry name" value="MFS general substrate transporter"/>
    <property type="match status" value="1"/>
</dbReference>
<dbReference type="Proteomes" id="UP000239425">
    <property type="component" value="Unassembled WGS sequence"/>
</dbReference>
<feature type="transmembrane region" description="Helical" evidence="9">
    <location>
        <begin position="371"/>
        <end position="392"/>
    </location>
</feature>
<protein>
    <submittedName>
        <fullName evidence="11">Proline/betaine transporter</fullName>
    </submittedName>
</protein>
<dbReference type="FunFam" id="1.20.1250.20:FF:000001">
    <property type="entry name" value="Dicarboxylate MFS transporter"/>
    <property type="match status" value="1"/>
</dbReference>
<organism evidence="11 12">
    <name type="scientific">Holospora curviuscula</name>
    <dbReference type="NCBI Taxonomy" id="1082868"/>
    <lineage>
        <taxon>Bacteria</taxon>
        <taxon>Pseudomonadati</taxon>
        <taxon>Pseudomonadota</taxon>
        <taxon>Alphaproteobacteria</taxon>
        <taxon>Holosporales</taxon>
        <taxon>Holosporaceae</taxon>
        <taxon>Holospora</taxon>
    </lineage>
</organism>
<dbReference type="PROSITE" id="PS00216">
    <property type="entry name" value="SUGAR_TRANSPORT_1"/>
    <property type="match status" value="1"/>
</dbReference>
<keyword evidence="7 9" id="KW-1133">Transmembrane helix</keyword>
<dbReference type="Pfam" id="PF07690">
    <property type="entry name" value="MFS_1"/>
    <property type="match status" value="1"/>
</dbReference>
<comment type="subcellular location">
    <subcellularLocation>
        <location evidence="1">Cell membrane</location>
        <topology evidence="1">Multi-pass membrane protein</topology>
    </subcellularLocation>
</comment>
<evidence type="ECO:0000259" key="10">
    <source>
        <dbReference type="PROSITE" id="PS50850"/>
    </source>
</evidence>
<dbReference type="AlphaFoldDB" id="A0A2S5RAP6"/>
<dbReference type="InterPro" id="IPR005828">
    <property type="entry name" value="MFS_sugar_transport-like"/>
</dbReference>
<evidence type="ECO:0000256" key="9">
    <source>
        <dbReference type="SAM" id="Phobius"/>
    </source>
</evidence>
<feature type="transmembrane region" description="Helical" evidence="9">
    <location>
        <begin position="195"/>
        <end position="214"/>
    </location>
</feature>
<dbReference type="EMBL" id="PHHC01000078">
    <property type="protein sequence ID" value="PPE04195.1"/>
    <property type="molecule type" value="Genomic_DNA"/>
</dbReference>